<dbReference type="PANTHER" id="PTHR36113:SF6">
    <property type="entry name" value="FOSFOMYCIN RESISTANCE PROTEIN FOSX"/>
    <property type="match status" value="1"/>
</dbReference>
<keyword evidence="1" id="KW-0479">Metal-binding</keyword>
<dbReference type="InterPro" id="IPR029068">
    <property type="entry name" value="Glyas_Bleomycin-R_OHBP_Dase"/>
</dbReference>
<evidence type="ECO:0000256" key="1">
    <source>
        <dbReference type="ARBA" id="ARBA00022723"/>
    </source>
</evidence>
<sequence length="137" mass="15425">MVKIQGINHITIRVSNIESSKTFYMNILGAKIVHKGNTDVYLDAGGVWLCLIEIKDAKPMDKNQVGVDHFAFTVSEEHFPKAVQLLREQNVEITRGPIQRGGGNTVSFNDLDGNEIEFFTGSLQERMKNWKQAMEVS</sequence>
<dbReference type="InterPro" id="IPR004360">
    <property type="entry name" value="Glyas_Fos-R_dOase_dom"/>
</dbReference>
<dbReference type="SUPFAM" id="SSF54593">
    <property type="entry name" value="Glyoxalase/Bleomycin resistance protein/Dihydroxybiphenyl dioxygenase"/>
    <property type="match status" value="1"/>
</dbReference>
<dbReference type="PANTHER" id="PTHR36113">
    <property type="entry name" value="LYASE, PUTATIVE-RELATED-RELATED"/>
    <property type="match status" value="1"/>
</dbReference>
<accession>A0ABR8SPN2</accession>
<dbReference type="PROSITE" id="PS51819">
    <property type="entry name" value="VOC"/>
    <property type="match status" value="1"/>
</dbReference>
<feature type="domain" description="VOC" evidence="2">
    <location>
        <begin position="6"/>
        <end position="121"/>
    </location>
</feature>
<dbReference type="RefSeq" id="WP_191754648.1">
    <property type="nucleotide sequence ID" value="NZ_JACSQM010000007.1"/>
</dbReference>
<comment type="caution">
    <text evidence="3">The sequence shown here is derived from an EMBL/GenBank/DDBJ whole genome shotgun (WGS) entry which is preliminary data.</text>
</comment>
<organism evidence="3 4">
    <name type="scientific">Fictibacillus norfolkensis</name>
    <dbReference type="NCBI Taxonomy" id="2762233"/>
    <lineage>
        <taxon>Bacteria</taxon>
        <taxon>Bacillati</taxon>
        <taxon>Bacillota</taxon>
        <taxon>Bacilli</taxon>
        <taxon>Bacillales</taxon>
        <taxon>Fictibacillaceae</taxon>
        <taxon>Fictibacillus</taxon>
    </lineage>
</organism>
<dbReference type="Pfam" id="PF00903">
    <property type="entry name" value="Glyoxalase"/>
    <property type="match status" value="1"/>
</dbReference>
<dbReference type="Gene3D" id="3.10.180.10">
    <property type="entry name" value="2,3-Dihydroxybiphenyl 1,2-Dioxygenase, domain 1"/>
    <property type="match status" value="1"/>
</dbReference>
<evidence type="ECO:0000313" key="4">
    <source>
        <dbReference type="Proteomes" id="UP000603641"/>
    </source>
</evidence>
<dbReference type="InterPro" id="IPR051332">
    <property type="entry name" value="Fosfomycin_Res_Enzymes"/>
</dbReference>
<evidence type="ECO:0000313" key="3">
    <source>
        <dbReference type="EMBL" id="MBD7965412.1"/>
    </source>
</evidence>
<reference evidence="3 4" key="1">
    <citation type="submission" date="2020-08" db="EMBL/GenBank/DDBJ databases">
        <title>A Genomic Blueprint of the Chicken Gut Microbiome.</title>
        <authorList>
            <person name="Gilroy R."/>
            <person name="Ravi A."/>
            <person name="Getino M."/>
            <person name="Pursley I."/>
            <person name="Horton D.L."/>
            <person name="Alikhan N.-F."/>
            <person name="Baker D."/>
            <person name="Gharbi K."/>
            <person name="Hall N."/>
            <person name="Watson M."/>
            <person name="Adriaenssens E.M."/>
            <person name="Foster-Nyarko E."/>
            <person name="Jarju S."/>
            <person name="Secka A."/>
            <person name="Antonio M."/>
            <person name="Oren A."/>
            <person name="Chaudhuri R."/>
            <person name="La Ragione R.M."/>
            <person name="Hildebrand F."/>
            <person name="Pallen M.J."/>
        </authorList>
    </citation>
    <scope>NUCLEOTIDE SEQUENCE [LARGE SCALE GENOMIC DNA]</scope>
    <source>
        <strain evidence="3 4">Sa2CUA10</strain>
    </source>
</reference>
<dbReference type="Proteomes" id="UP000603641">
    <property type="component" value="Unassembled WGS sequence"/>
</dbReference>
<protein>
    <submittedName>
        <fullName evidence="3">VOC family protein</fullName>
    </submittedName>
</protein>
<name>A0ABR8SPN2_9BACL</name>
<dbReference type="InterPro" id="IPR037523">
    <property type="entry name" value="VOC_core"/>
</dbReference>
<evidence type="ECO:0000259" key="2">
    <source>
        <dbReference type="PROSITE" id="PS51819"/>
    </source>
</evidence>
<dbReference type="EMBL" id="JACSQM010000007">
    <property type="protein sequence ID" value="MBD7965412.1"/>
    <property type="molecule type" value="Genomic_DNA"/>
</dbReference>
<gene>
    <name evidence="3" type="ORF">H9648_15230</name>
</gene>
<proteinExistence type="predicted"/>
<keyword evidence="4" id="KW-1185">Reference proteome</keyword>